<dbReference type="RefSeq" id="YP_010243079.1">
    <property type="nucleotide sequence ID" value="NC_059951.1"/>
</dbReference>
<comment type="function">
    <text evidence="7">Core subunit of the mitochondrial membrane respiratory chain NADH dehydrogenase (Complex I) which catalyzes electron transfer from NADH through the respiratory chain, using ubiquinone as an electron acceptor. Essential for the catalytic activity and assembly of complex I.</text>
</comment>
<feature type="transmembrane region" description="Helical" evidence="7">
    <location>
        <begin position="20"/>
        <end position="38"/>
    </location>
</feature>
<dbReference type="PRINTS" id="PR01437">
    <property type="entry name" value="NUOXDRDTASE4"/>
</dbReference>
<dbReference type="GO" id="GO:0042773">
    <property type="term" value="P:ATP synthesis coupled electron transport"/>
    <property type="evidence" value="ECO:0007669"/>
    <property type="project" value="InterPro"/>
</dbReference>
<evidence type="ECO:0000256" key="2">
    <source>
        <dbReference type="ARBA" id="ARBA00004141"/>
    </source>
</evidence>
<dbReference type="InterPro" id="IPR010227">
    <property type="entry name" value="NADH_Q_OxRdtase_chainM/4"/>
</dbReference>
<feature type="transmembrane region" description="Helical" evidence="7">
    <location>
        <begin position="181"/>
        <end position="203"/>
    </location>
</feature>
<feature type="transmembrane region" description="Helical" evidence="7">
    <location>
        <begin position="126"/>
        <end position="144"/>
    </location>
</feature>
<keyword evidence="7" id="KW-0679">Respiratory chain</keyword>
<keyword evidence="7" id="KW-0813">Transport</keyword>
<keyword evidence="7" id="KW-0249">Electron transport</keyword>
<proteinExistence type="inferred from homology"/>
<evidence type="ECO:0000256" key="5">
    <source>
        <dbReference type="ARBA" id="ARBA00022989"/>
    </source>
</evidence>
<dbReference type="PANTHER" id="PTHR43507:SF1">
    <property type="entry name" value="NADH-UBIQUINONE OXIDOREDUCTASE CHAIN 4"/>
    <property type="match status" value="1"/>
</dbReference>
<keyword evidence="7" id="KW-0830">Ubiquinone</keyword>
<evidence type="ECO:0000256" key="1">
    <source>
        <dbReference type="ARBA" id="ARBA00003257"/>
    </source>
</evidence>
<feature type="transmembrane region" description="Helical" evidence="7">
    <location>
        <begin position="257"/>
        <end position="280"/>
    </location>
</feature>
<keyword evidence="4 7" id="KW-0812">Transmembrane</keyword>
<gene>
    <name evidence="9" type="primary">nad4</name>
</gene>
<dbReference type="NCBIfam" id="TIGR01972">
    <property type="entry name" value="NDH_I_M"/>
    <property type="match status" value="1"/>
</dbReference>
<feature type="transmembrane region" description="Helical" evidence="7">
    <location>
        <begin position="315"/>
        <end position="336"/>
    </location>
</feature>
<sequence length="501" mass="56062">MLQPFKGIHSFHLNITNSMITLLLLIPLIGSLILLPMSNTIESQSQMKKIALTTSLINFFVSLFLWYQFDSSQTQYQFVSEFNQLNFCHLNFGIDGISLYFVLLTTFVTPVALLSNYTNITKNLKFFLISFLLLETLQICAFVSLDLLLFYIFFESILPVLFIVIVIFGHGNDRFRSAFLLFLYTLAGSLPMLLCILMIYSYIGSTDFQLISLYSISLDSQKILWLGFFIAFAVKTPLYPFIIWLPKAHGDSPIGGSIILAATVIKLATYGYLRVLINFLPDATNYFGPLVQTIAIISLVYASLSTIIQQDTKRLIAYSSICHMAVVILGLFSNTIQGIEGAILLSLAHGFVSPALFICVGSVIYDRTGTRIINYIRGLVTYMPVFTILFFIFTLANTGIPLSLNWLGEQLSLIGIWQQNPIIACLGATGIVLSACYSMFLYNRLSYGNLSPSLPPLKDINRREYYLLISLLVPTIVFGILPNVILTTLHTSTTALLYTVV</sequence>
<comment type="subcellular location">
    <subcellularLocation>
        <location evidence="2">Membrane</location>
        <topology evidence="2">Multi-pass membrane protein</topology>
    </subcellularLocation>
    <subcellularLocation>
        <location evidence="7">Mitochondrion membrane</location>
        <topology evidence="7">Multi-pass membrane protein</topology>
    </subcellularLocation>
</comment>
<feature type="transmembrane region" description="Helical" evidence="7">
    <location>
        <begin position="376"/>
        <end position="400"/>
    </location>
</feature>
<feature type="transmembrane region" description="Helical" evidence="7">
    <location>
        <begin position="286"/>
        <end position="308"/>
    </location>
</feature>
<reference evidence="9" key="1">
    <citation type="submission" date="2021-02" db="EMBL/GenBank/DDBJ databases">
        <authorList>
            <person name="Wang S."/>
        </authorList>
    </citation>
    <scope>NUCLEOTIDE SEQUENCE</scope>
    <source>
        <tissue evidence="9">Mycelium</tissue>
    </source>
</reference>
<evidence type="ECO:0000256" key="3">
    <source>
        <dbReference type="ARBA" id="ARBA00009025"/>
    </source>
</evidence>
<organism evidence="9">
    <name type="scientific">Coprinus comatus</name>
    <name type="common">Shaggy mane</name>
    <dbReference type="NCBI Taxonomy" id="56187"/>
    <lineage>
        <taxon>Eukaryota</taxon>
        <taxon>Fungi</taxon>
        <taxon>Dikarya</taxon>
        <taxon>Basidiomycota</taxon>
        <taxon>Agaricomycotina</taxon>
        <taxon>Agaricomycetes</taxon>
        <taxon>Agaricomycetidae</taxon>
        <taxon>Agaricales</taxon>
        <taxon>Agaricineae</taxon>
        <taxon>Agaricaceae</taxon>
        <taxon>Coprinus</taxon>
    </lineage>
</organism>
<dbReference type="GO" id="GO:0008137">
    <property type="term" value="F:NADH dehydrogenase (ubiquinone) activity"/>
    <property type="evidence" value="ECO:0007669"/>
    <property type="project" value="UniProtKB-UniRule"/>
</dbReference>
<dbReference type="GO" id="GO:0048039">
    <property type="term" value="F:ubiquinone binding"/>
    <property type="evidence" value="ECO:0007669"/>
    <property type="project" value="TreeGrafter"/>
</dbReference>
<feature type="domain" description="NADH:quinone oxidoreductase/Mrp antiporter transmembrane" evidence="8">
    <location>
        <begin position="144"/>
        <end position="431"/>
    </location>
</feature>
<feature type="transmembrane region" description="Helical" evidence="7">
    <location>
        <begin position="342"/>
        <end position="364"/>
    </location>
</feature>
<feature type="transmembrane region" description="Helical" evidence="7">
    <location>
        <begin position="465"/>
        <end position="486"/>
    </location>
</feature>
<feature type="transmembrane region" description="Helical" evidence="7">
    <location>
        <begin position="150"/>
        <end position="169"/>
    </location>
</feature>
<dbReference type="Pfam" id="PF00361">
    <property type="entry name" value="Proton_antipo_M"/>
    <property type="match status" value="1"/>
</dbReference>
<feature type="transmembrane region" description="Helical" evidence="7">
    <location>
        <begin position="223"/>
        <end position="245"/>
    </location>
</feature>
<keyword evidence="5 7" id="KW-1133">Transmembrane helix</keyword>
<protein>
    <recommendedName>
        <fullName evidence="7">NADH-ubiquinone oxidoreductase chain 4</fullName>
        <ecNumber evidence="7">7.1.1.2</ecNumber>
    </recommendedName>
</protein>
<keyword evidence="6 7" id="KW-0472">Membrane</keyword>
<feature type="transmembrane region" description="Helical" evidence="7">
    <location>
        <begin position="50"/>
        <end position="69"/>
    </location>
</feature>
<feature type="transmembrane region" description="Helical" evidence="7">
    <location>
        <begin position="420"/>
        <end position="445"/>
    </location>
</feature>
<dbReference type="GO" id="GO:0031966">
    <property type="term" value="C:mitochondrial membrane"/>
    <property type="evidence" value="ECO:0007669"/>
    <property type="project" value="UniProtKB-SubCell"/>
</dbReference>
<dbReference type="AlphaFoldDB" id="A0A8A6NPC5"/>
<feature type="transmembrane region" description="Helical" evidence="7">
    <location>
        <begin position="89"/>
        <end position="114"/>
    </location>
</feature>
<dbReference type="GO" id="GO:0003954">
    <property type="term" value="F:NADH dehydrogenase activity"/>
    <property type="evidence" value="ECO:0007669"/>
    <property type="project" value="TreeGrafter"/>
</dbReference>
<dbReference type="EMBL" id="MW580876">
    <property type="protein sequence ID" value="QTJ26212.1"/>
    <property type="molecule type" value="Genomic_DNA"/>
</dbReference>
<accession>A0A8A6NPC5</accession>
<dbReference type="PANTHER" id="PTHR43507">
    <property type="entry name" value="NADH-UBIQUINONE OXIDOREDUCTASE CHAIN 4"/>
    <property type="match status" value="1"/>
</dbReference>
<comment type="function">
    <text evidence="1">Core subunit of the mitochondrial membrane respiratory chain NADH dehydrogenase (Complex I) that is believed to belong to the minimal assembly required for catalysis. Complex I functions in the transfer of electrons from NADH to the respiratory chain. The immediate electron acceptor for the enzyme is believed to be ubiquinone.</text>
</comment>
<dbReference type="GO" id="GO:0015990">
    <property type="term" value="P:electron transport coupled proton transport"/>
    <property type="evidence" value="ECO:0007669"/>
    <property type="project" value="TreeGrafter"/>
</dbReference>
<keyword evidence="7 9" id="KW-0496">Mitochondrion</keyword>
<evidence type="ECO:0000256" key="6">
    <source>
        <dbReference type="ARBA" id="ARBA00023136"/>
    </source>
</evidence>
<evidence type="ECO:0000313" key="9">
    <source>
        <dbReference type="EMBL" id="QTJ26212.1"/>
    </source>
</evidence>
<keyword evidence="7" id="KW-0520">NAD</keyword>
<evidence type="ECO:0000259" key="8">
    <source>
        <dbReference type="Pfam" id="PF00361"/>
    </source>
</evidence>
<name>A0A8A6NPC5_COPCM</name>
<dbReference type="InterPro" id="IPR003918">
    <property type="entry name" value="NADH_UbQ_OxRdtase"/>
</dbReference>
<dbReference type="EC" id="7.1.1.2" evidence="7"/>
<dbReference type="InterPro" id="IPR001750">
    <property type="entry name" value="ND/Mrp_TM"/>
</dbReference>
<dbReference type="GeneID" id="69243260"/>
<comment type="catalytic activity">
    <reaction evidence="7">
        <text>a ubiquinone + NADH + 5 H(+)(in) = a ubiquinol + NAD(+) + 4 H(+)(out)</text>
        <dbReference type="Rhea" id="RHEA:29091"/>
        <dbReference type="Rhea" id="RHEA-COMP:9565"/>
        <dbReference type="Rhea" id="RHEA-COMP:9566"/>
        <dbReference type="ChEBI" id="CHEBI:15378"/>
        <dbReference type="ChEBI" id="CHEBI:16389"/>
        <dbReference type="ChEBI" id="CHEBI:17976"/>
        <dbReference type="ChEBI" id="CHEBI:57540"/>
        <dbReference type="ChEBI" id="CHEBI:57945"/>
        <dbReference type="EC" id="7.1.1.2"/>
    </reaction>
</comment>
<evidence type="ECO:0000256" key="7">
    <source>
        <dbReference type="RuleBase" id="RU003297"/>
    </source>
</evidence>
<geneLocation type="mitochondrion" evidence="9"/>
<comment type="similarity">
    <text evidence="3 7">Belongs to the complex I subunit 4 family.</text>
</comment>
<evidence type="ECO:0000256" key="4">
    <source>
        <dbReference type="ARBA" id="ARBA00022692"/>
    </source>
</evidence>